<keyword evidence="1 2" id="KW-0810">Translation regulation</keyword>
<dbReference type="Pfam" id="PF16321">
    <property type="entry name" value="Ribosom_S30AE_C"/>
    <property type="match status" value="1"/>
</dbReference>
<reference evidence="4" key="1">
    <citation type="submission" date="2020-08" db="EMBL/GenBank/DDBJ databases">
        <title>Genome public.</title>
        <authorList>
            <person name="Liu C."/>
            <person name="Sun Q."/>
        </authorList>
    </citation>
    <scope>NUCLEOTIDE SEQUENCE</scope>
    <source>
        <strain evidence="4">NSJ-33</strain>
    </source>
</reference>
<protein>
    <recommendedName>
        <fullName evidence="2">Ribosome hibernation promoting factor</fullName>
        <shortName evidence="2">HPF</shortName>
    </recommendedName>
</protein>
<evidence type="ECO:0000256" key="1">
    <source>
        <dbReference type="ARBA" id="ARBA00022845"/>
    </source>
</evidence>
<dbReference type="AlphaFoldDB" id="A0A926E5P5"/>
<evidence type="ECO:0000256" key="2">
    <source>
        <dbReference type="HAMAP-Rule" id="MF_00839"/>
    </source>
</evidence>
<dbReference type="InterPro" id="IPR036567">
    <property type="entry name" value="RHF-like"/>
</dbReference>
<dbReference type="NCBIfam" id="TIGR00741">
    <property type="entry name" value="yfiA"/>
    <property type="match status" value="1"/>
</dbReference>
<organism evidence="4 5">
    <name type="scientific">Fumia xinanensis</name>
    <dbReference type="NCBI Taxonomy" id="2763659"/>
    <lineage>
        <taxon>Bacteria</taxon>
        <taxon>Bacillati</taxon>
        <taxon>Bacillota</taxon>
        <taxon>Clostridia</taxon>
        <taxon>Eubacteriales</taxon>
        <taxon>Oscillospiraceae</taxon>
        <taxon>Fumia</taxon>
    </lineage>
</organism>
<dbReference type="InterPro" id="IPR003489">
    <property type="entry name" value="RHF/RaiA"/>
</dbReference>
<dbReference type="RefSeq" id="WP_249294945.1">
    <property type="nucleotide sequence ID" value="NZ_JACRSV010000002.1"/>
</dbReference>
<dbReference type="InterPro" id="IPR032528">
    <property type="entry name" value="Ribosom_S30AE_C"/>
</dbReference>
<dbReference type="PANTHER" id="PTHR33231:SF1">
    <property type="entry name" value="30S RIBOSOMAL PROTEIN"/>
    <property type="match status" value="1"/>
</dbReference>
<accession>A0A926E5P5</accession>
<gene>
    <name evidence="4" type="primary">raiA</name>
    <name evidence="2" type="synonym">hpf</name>
    <name evidence="4" type="ORF">H8710_07850</name>
</gene>
<feature type="domain" description="Sigma 54 modulation/S30EA ribosomal protein C-terminal" evidence="3">
    <location>
        <begin position="112"/>
        <end position="166"/>
    </location>
</feature>
<name>A0A926E5P5_9FIRM</name>
<dbReference type="Pfam" id="PF02482">
    <property type="entry name" value="Ribosomal_S30AE"/>
    <property type="match status" value="1"/>
</dbReference>
<keyword evidence="2" id="KW-0963">Cytoplasm</keyword>
<keyword evidence="5" id="KW-1185">Reference proteome</keyword>
<proteinExistence type="inferred from homology"/>
<dbReference type="InterPro" id="IPR050574">
    <property type="entry name" value="HPF/YfiA_ribosome-assoc"/>
</dbReference>
<dbReference type="GO" id="GO:0045900">
    <property type="term" value="P:negative regulation of translational elongation"/>
    <property type="evidence" value="ECO:0007669"/>
    <property type="project" value="TreeGrafter"/>
</dbReference>
<evidence type="ECO:0000313" key="5">
    <source>
        <dbReference type="Proteomes" id="UP000610760"/>
    </source>
</evidence>
<dbReference type="InterPro" id="IPR034694">
    <property type="entry name" value="HPF_long/plastid"/>
</dbReference>
<dbReference type="PANTHER" id="PTHR33231">
    <property type="entry name" value="30S RIBOSOMAL PROTEIN"/>
    <property type="match status" value="1"/>
</dbReference>
<dbReference type="GO" id="GO:0043024">
    <property type="term" value="F:ribosomal small subunit binding"/>
    <property type="evidence" value="ECO:0007669"/>
    <property type="project" value="TreeGrafter"/>
</dbReference>
<dbReference type="Proteomes" id="UP000610760">
    <property type="component" value="Unassembled WGS sequence"/>
</dbReference>
<comment type="function">
    <text evidence="2">Required for dimerization of active 70S ribosomes into 100S ribosomes in stationary phase; 100S ribosomes are translationally inactive and sometimes present during exponential growth.</text>
</comment>
<dbReference type="EMBL" id="JACRSV010000002">
    <property type="protein sequence ID" value="MBC8559975.1"/>
    <property type="molecule type" value="Genomic_DNA"/>
</dbReference>
<evidence type="ECO:0000259" key="3">
    <source>
        <dbReference type="Pfam" id="PF16321"/>
    </source>
</evidence>
<comment type="subcellular location">
    <subcellularLocation>
        <location evidence="2">Cytoplasm</location>
    </subcellularLocation>
</comment>
<comment type="subunit">
    <text evidence="2">Interacts with 100S ribosomes.</text>
</comment>
<dbReference type="Gene3D" id="3.30.505.50">
    <property type="entry name" value="Sigma 54 modulation/S30EA ribosomal protein, C-terminal domain"/>
    <property type="match status" value="1"/>
</dbReference>
<dbReference type="HAMAP" id="MF_00839">
    <property type="entry name" value="HPF"/>
    <property type="match status" value="1"/>
</dbReference>
<dbReference type="InterPro" id="IPR038416">
    <property type="entry name" value="Ribosom_S30AE_C_sf"/>
</dbReference>
<dbReference type="Gene3D" id="3.30.160.100">
    <property type="entry name" value="Ribosome hibernation promotion factor-like"/>
    <property type="match status" value="1"/>
</dbReference>
<evidence type="ECO:0000313" key="4">
    <source>
        <dbReference type="EMBL" id="MBC8559975.1"/>
    </source>
</evidence>
<dbReference type="GO" id="GO:0022627">
    <property type="term" value="C:cytosolic small ribosomal subunit"/>
    <property type="evidence" value="ECO:0007669"/>
    <property type="project" value="TreeGrafter"/>
</dbReference>
<comment type="similarity">
    <text evidence="2">Belongs to the HPF/YfiA ribosome-associated protein family. Long HPF subfamily.</text>
</comment>
<sequence>MNTAFVARKITLNDSFKERAEAKLKKLDRFFDDAKAQVTVSAQKELATVELTVWANSMVFRAEKSNESKLDALDEAIDTLIRRIRKNKTKLQKKVKTSGFEPIAEEIHDETEYDVIRTKEVALRPMTEDEAILQMNMLGHNFFVFLNGVSGDINVVYRRKTAGYGLIIPEK</sequence>
<dbReference type="SUPFAM" id="SSF69754">
    <property type="entry name" value="Ribosome binding protein Y (YfiA homologue)"/>
    <property type="match status" value="1"/>
</dbReference>
<comment type="caution">
    <text evidence="4">The sequence shown here is derived from an EMBL/GenBank/DDBJ whole genome shotgun (WGS) entry which is preliminary data.</text>
</comment>